<dbReference type="STRING" id="1798550.A2927_02790"/>
<protein>
    <submittedName>
        <fullName evidence="2">Uncharacterized protein</fullName>
    </submittedName>
</protein>
<reference evidence="2 3" key="1">
    <citation type="journal article" date="2016" name="Nat. Commun.">
        <title>Thousands of microbial genomes shed light on interconnected biogeochemical processes in an aquifer system.</title>
        <authorList>
            <person name="Anantharaman K."/>
            <person name="Brown C.T."/>
            <person name="Hug L.A."/>
            <person name="Sharon I."/>
            <person name="Castelle C.J."/>
            <person name="Probst A.J."/>
            <person name="Thomas B.C."/>
            <person name="Singh A."/>
            <person name="Wilkins M.J."/>
            <person name="Karaoz U."/>
            <person name="Brodie E.L."/>
            <person name="Williams K.H."/>
            <person name="Hubbard S.S."/>
            <person name="Banfield J.F."/>
        </authorList>
    </citation>
    <scope>NUCLEOTIDE SEQUENCE [LARGE SCALE GENOMIC DNA]</scope>
</reference>
<proteinExistence type="predicted"/>
<keyword evidence="1" id="KW-1133">Transmembrane helix</keyword>
<keyword evidence="1" id="KW-0812">Transmembrane</keyword>
<accession>A0A1G2BJM8</accession>
<sequence length="66" mass="7477">MILTNEKRKVLSEISRDIGQVFFAATIVEPLARGAWNYQLMLIGFICALGAWYWSVSLKTNVNQSI</sequence>
<evidence type="ECO:0000256" key="1">
    <source>
        <dbReference type="SAM" id="Phobius"/>
    </source>
</evidence>
<evidence type="ECO:0000313" key="2">
    <source>
        <dbReference type="EMBL" id="OGY88739.1"/>
    </source>
</evidence>
<feature type="transmembrane region" description="Helical" evidence="1">
    <location>
        <begin position="36"/>
        <end position="56"/>
    </location>
</feature>
<keyword evidence="1" id="KW-0472">Membrane</keyword>
<dbReference type="AlphaFoldDB" id="A0A1G2BJM8"/>
<evidence type="ECO:0000313" key="3">
    <source>
        <dbReference type="Proteomes" id="UP000178849"/>
    </source>
</evidence>
<comment type="caution">
    <text evidence="2">The sequence shown here is derived from an EMBL/GenBank/DDBJ whole genome shotgun (WGS) entry which is preliminary data.</text>
</comment>
<name>A0A1G2BJM8_9BACT</name>
<organism evidence="2 3">
    <name type="scientific">Candidatus Komeilibacteria bacterium RIFCSPLOWO2_01_FULL_45_10</name>
    <dbReference type="NCBI Taxonomy" id="1798550"/>
    <lineage>
        <taxon>Bacteria</taxon>
        <taxon>Candidatus Komeiliibacteriota</taxon>
    </lineage>
</organism>
<gene>
    <name evidence="2" type="ORF">A2927_02790</name>
</gene>
<dbReference type="Proteomes" id="UP000178849">
    <property type="component" value="Unassembled WGS sequence"/>
</dbReference>
<dbReference type="EMBL" id="MHKL01000041">
    <property type="protein sequence ID" value="OGY88739.1"/>
    <property type="molecule type" value="Genomic_DNA"/>
</dbReference>